<name>A0A388KR62_CHABU</name>
<evidence type="ECO:0000259" key="2">
    <source>
        <dbReference type="Pfam" id="PF07929"/>
    </source>
</evidence>
<dbReference type="AlphaFoldDB" id="A0A388KR62"/>
<reference evidence="3 4" key="1">
    <citation type="journal article" date="2018" name="Cell">
        <title>The Chara Genome: Secondary Complexity and Implications for Plant Terrestrialization.</title>
        <authorList>
            <person name="Nishiyama T."/>
            <person name="Sakayama H."/>
            <person name="Vries J.D."/>
            <person name="Buschmann H."/>
            <person name="Saint-Marcoux D."/>
            <person name="Ullrich K.K."/>
            <person name="Haas F.B."/>
            <person name="Vanderstraeten L."/>
            <person name="Becker D."/>
            <person name="Lang D."/>
            <person name="Vosolsobe S."/>
            <person name="Rombauts S."/>
            <person name="Wilhelmsson P.K.I."/>
            <person name="Janitza P."/>
            <person name="Kern R."/>
            <person name="Heyl A."/>
            <person name="Rumpler F."/>
            <person name="Villalobos L.I.A.C."/>
            <person name="Clay J.M."/>
            <person name="Skokan R."/>
            <person name="Toyoda A."/>
            <person name="Suzuki Y."/>
            <person name="Kagoshima H."/>
            <person name="Schijlen E."/>
            <person name="Tajeshwar N."/>
            <person name="Catarino B."/>
            <person name="Hetherington A.J."/>
            <person name="Saltykova A."/>
            <person name="Bonnot C."/>
            <person name="Breuninger H."/>
            <person name="Symeonidi A."/>
            <person name="Radhakrishnan G.V."/>
            <person name="Van Nieuwerburgh F."/>
            <person name="Deforce D."/>
            <person name="Chang C."/>
            <person name="Karol K.G."/>
            <person name="Hedrich R."/>
            <person name="Ulvskov P."/>
            <person name="Glockner G."/>
            <person name="Delwiche C.F."/>
            <person name="Petrasek J."/>
            <person name="Van de Peer Y."/>
            <person name="Friml J."/>
            <person name="Beilby M."/>
            <person name="Dolan L."/>
            <person name="Kohara Y."/>
            <person name="Sugano S."/>
            <person name="Fujiyama A."/>
            <person name="Delaux P.-M."/>
            <person name="Quint M."/>
            <person name="TheiBen G."/>
            <person name="Hagemann M."/>
            <person name="Harholt J."/>
            <person name="Dunand C."/>
            <person name="Zachgo S."/>
            <person name="Langdale J."/>
            <person name="Maumus F."/>
            <person name="Straeten D.V.D."/>
            <person name="Gould S.B."/>
            <person name="Rensing S.A."/>
        </authorList>
    </citation>
    <scope>NUCLEOTIDE SEQUENCE [LARGE SCALE GENOMIC DNA]</scope>
    <source>
        <strain evidence="3 4">S276</strain>
    </source>
</reference>
<dbReference type="Gene3D" id="3.10.290.30">
    <property type="entry name" value="MM3350-like"/>
    <property type="match status" value="1"/>
</dbReference>
<comment type="caution">
    <text evidence="3">The sequence shown here is derived from an EMBL/GenBank/DDBJ whole genome shotgun (WGS) entry which is preliminary data.</text>
</comment>
<protein>
    <recommendedName>
        <fullName evidence="2">Plasmid pRiA4b Orf3-like domain-containing protein</fullName>
    </recommendedName>
</protein>
<dbReference type="SUPFAM" id="SSF159941">
    <property type="entry name" value="MM3350-like"/>
    <property type="match status" value="2"/>
</dbReference>
<evidence type="ECO:0000256" key="1">
    <source>
        <dbReference type="SAM" id="MobiDB-lite"/>
    </source>
</evidence>
<dbReference type="Pfam" id="PF07929">
    <property type="entry name" value="PRiA4_ORF3"/>
    <property type="match status" value="1"/>
</dbReference>
<gene>
    <name evidence="3" type="ORF">CBR_g12002</name>
</gene>
<feature type="domain" description="Plasmid pRiA4b Orf3-like" evidence="2">
    <location>
        <begin position="199"/>
        <end position="395"/>
    </location>
</feature>
<dbReference type="OrthoDB" id="2015730at2759"/>
<accession>A0A388KR62</accession>
<feature type="compositionally biased region" description="Low complexity" evidence="1">
    <location>
        <begin position="92"/>
        <end position="101"/>
    </location>
</feature>
<keyword evidence="4" id="KW-1185">Reference proteome</keyword>
<feature type="compositionally biased region" description="Basic and acidic residues" evidence="1">
    <location>
        <begin position="22"/>
        <end position="37"/>
    </location>
</feature>
<dbReference type="EMBL" id="BFEA01000165">
    <property type="protein sequence ID" value="GBG72423.1"/>
    <property type="molecule type" value="Genomic_DNA"/>
</dbReference>
<sequence>MNTEEKAVEGGEVVSAEAQKAIGEKTEAERNGDEQKEQGAVLSGGEGKQGEEEYVKVEAEEEEDKMIGKEKKDKEEKGKENSVKGGGGGGSEATPSSSSSDEAVEEDDDRLELAEDGDGDDEGEEEDDEDDDDYDELDGDEEEEEAAEEEEEDEEDGDAETEGVESGSSDDEEESEGELEEIVVLTCVLNQARGLHRGRKIWRRIAVPAEFSLLELHVALQNAFDWEDSHLHSFCQPRENPFPNVSTLPPNYGRTDSSSLLSLDLDSLEASQVRTYQLVVGTEDPYGEVLVPVEPSNKESSTVFIQYPFLEEAGGVSGATPIIVKAGIKQILEERAFRVGNILSEQQPILMYEYDFTESHEVTIAFGGKYLSTEGVHYPTCLAGAGASRAEDGNDMDEDGNLLPSYNYDEFAVTEVLATAYHLPCPLSIM</sequence>
<proteinExistence type="predicted"/>
<dbReference type="Gramene" id="GBG72423">
    <property type="protein sequence ID" value="GBG72423"/>
    <property type="gene ID" value="CBR_g12002"/>
</dbReference>
<dbReference type="InterPro" id="IPR024047">
    <property type="entry name" value="MM3350-like_sf"/>
</dbReference>
<dbReference type="Proteomes" id="UP000265515">
    <property type="component" value="Unassembled WGS sequence"/>
</dbReference>
<feature type="compositionally biased region" description="Acidic residues" evidence="1">
    <location>
        <begin position="102"/>
        <end position="179"/>
    </location>
</feature>
<feature type="region of interest" description="Disordered" evidence="1">
    <location>
        <begin position="1"/>
        <end position="179"/>
    </location>
</feature>
<dbReference type="PANTHER" id="PTHR41878">
    <property type="entry name" value="LEXA REPRESSOR-RELATED"/>
    <property type="match status" value="1"/>
</dbReference>
<dbReference type="InterPro" id="IPR012912">
    <property type="entry name" value="Plasmid_pRiA4b_Orf3-like"/>
</dbReference>
<dbReference type="PANTHER" id="PTHR41878:SF1">
    <property type="entry name" value="TNPR PROTEIN"/>
    <property type="match status" value="1"/>
</dbReference>
<evidence type="ECO:0000313" key="4">
    <source>
        <dbReference type="Proteomes" id="UP000265515"/>
    </source>
</evidence>
<evidence type="ECO:0000313" key="3">
    <source>
        <dbReference type="EMBL" id="GBG72423.1"/>
    </source>
</evidence>
<feature type="compositionally biased region" description="Basic and acidic residues" evidence="1">
    <location>
        <begin position="48"/>
        <end position="58"/>
    </location>
</feature>
<feature type="compositionally biased region" description="Basic and acidic residues" evidence="1">
    <location>
        <begin position="65"/>
        <end position="82"/>
    </location>
</feature>
<organism evidence="3 4">
    <name type="scientific">Chara braunii</name>
    <name type="common">Braun's stonewort</name>
    <dbReference type="NCBI Taxonomy" id="69332"/>
    <lineage>
        <taxon>Eukaryota</taxon>
        <taxon>Viridiplantae</taxon>
        <taxon>Streptophyta</taxon>
        <taxon>Charophyceae</taxon>
        <taxon>Charales</taxon>
        <taxon>Characeae</taxon>
        <taxon>Chara</taxon>
    </lineage>
</organism>